<proteinExistence type="predicted"/>
<dbReference type="Proteomes" id="UP000321079">
    <property type="component" value="Unassembled WGS sequence"/>
</dbReference>
<name>A0A511B306_9PROT</name>
<comment type="caution">
    <text evidence="1">The sequence shown here is derived from an EMBL/GenBank/DDBJ whole genome shotgun (WGS) entry which is preliminary data.</text>
</comment>
<evidence type="ECO:0000313" key="1">
    <source>
        <dbReference type="EMBL" id="GEK94806.1"/>
    </source>
</evidence>
<dbReference type="EMBL" id="BJVA01000001">
    <property type="protein sequence ID" value="GEK94806.1"/>
    <property type="molecule type" value="Genomic_DNA"/>
</dbReference>
<sequence length="82" mass="8718">MAFGFGVLLTEGHGAEADFTNGNAGAAKFTLFHGKRPDQKLGEASSMEGRLRLIKGLSFYGASVTMTRNPPLGRFSSRTSPP</sequence>
<keyword evidence="2" id="KW-1185">Reference proteome</keyword>
<dbReference type="AlphaFoldDB" id="A0A511B306"/>
<organism evidence="1 2">
    <name type="scientific">Gluconobacter kanchanaburiensis NBRC 103587</name>
    <dbReference type="NCBI Taxonomy" id="1307948"/>
    <lineage>
        <taxon>Bacteria</taxon>
        <taxon>Pseudomonadati</taxon>
        <taxon>Pseudomonadota</taxon>
        <taxon>Alphaproteobacteria</taxon>
        <taxon>Acetobacterales</taxon>
        <taxon>Acetobacteraceae</taxon>
        <taxon>Gluconobacter</taxon>
    </lineage>
</organism>
<accession>A0A511B306</accession>
<evidence type="ECO:0000313" key="2">
    <source>
        <dbReference type="Proteomes" id="UP000321079"/>
    </source>
</evidence>
<protein>
    <submittedName>
        <fullName evidence="1">Uncharacterized protein</fullName>
    </submittedName>
</protein>
<reference evidence="1 2" key="1">
    <citation type="submission" date="2019-07" db="EMBL/GenBank/DDBJ databases">
        <title>Whole genome shotgun sequence of Gluconobacter kanchanaburiensis NBRC 103587.</title>
        <authorList>
            <person name="Hosoyama A."/>
            <person name="Uohara A."/>
            <person name="Ohji S."/>
            <person name="Ichikawa N."/>
        </authorList>
    </citation>
    <scope>NUCLEOTIDE SEQUENCE [LARGE SCALE GENOMIC DNA]</scope>
    <source>
        <strain evidence="1 2">NBRC 103587</strain>
    </source>
</reference>
<gene>
    <name evidence="1" type="ORF">GKA01_00030</name>
</gene>